<dbReference type="Pfam" id="PF13419">
    <property type="entry name" value="HAD_2"/>
    <property type="match status" value="1"/>
</dbReference>
<dbReference type="InterPro" id="IPR036412">
    <property type="entry name" value="HAD-like_sf"/>
</dbReference>
<dbReference type="RefSeq" id="WP_227230381.1">
    <property type="nucleotide sequence ID" value="NZ_JAJCVJ010000002.1"/>
</dbReference>
<dbReference type="SFLD" id="SFLDS00003">
    <property type="entry name" value="Haloacid_Dehalogenase"/>
    <property type="match status" value="1"/>
</dbReference>
<evidence type="ECO:0000313" key="2">
    <source>
        <dbReference type="EMBL" id="MFC5368148.1"/>
    </source>
</evidence>
<dbReference type="PANTHER" id="PTHR43481:SF4">
    <property type="entry name" value="GLYCEROL-1-PHOSPHATE PHOSPHOHYDROLASE 1-RELATED"/>
    <property type="match status" value="1"/>
</dbReference>
<dbReference type="InterPro" id="IPR023214">
    <property type="entry name" value="HAD_sf"/>
</dbReference>
<sequence>MDAVCFDMDGVIVNSEEFWLAYEEDTIFPRSLSGEYPHTDEVTGMNYREIYDYLAENYAVTVSRAEFEGIYEDAASDLYGERVELIDGFLDVLDALREREVALAIVSSSPQDWIGIVRDRFGLDPLDAVVSADDIDAPGKPEPHIYEHAADRLGHAPADCVAVEDSVNGTESADRAGMTVVGYRDGPNADTDLPAADHVADGPDELRRLLLDR</sequence>
<dbReference type="Gene3D" id="3.40.50.1000">
    <property type="entry name" value="HAD superfamily/HAD-like"/>
    <property type="match status" value="1"/>
</dbReference>
<evidence type="ECO:0000256" key="1">
    <source>
        <dbReference type="ARBA" id="ARBA00007958"/>
    </source>
</evidence>
<dbReference type="Gene3D" id="1.10.150.240">
    <property type="entry name" value="Putative phosphatase, domain 2"/>
    <property type="match status" value="1"/>
</dbReference>
<dbReference type="NCBIfam" id="TIGR01509">
    <property type="entry name" value="HAD-SF-IA-v3"/>
    <property type="match status" value="1"/>
</dbReference>
<dbReference type="InterPro" id="IPR023198">
    <property type="entry name" value="PGP-like_dom2"/>
</dbReference>
<dbReference type="PRINTS" id="PR00413">
    <property type="entry name" value="HADHALOGNASE"/>
</dbReference>
<evidence type="ECO:0000313" key="3">
    <source>
        <dbReference type="Proteomes" id="UP001596201"/>
    </source>
</evidence>
<dbReference type="Proteomes" id="UP001596201">
    <property type="component" value="Unassembled WGS sequence"/>
</dbReference>
<dbReference type="PANTHER" id="PTHR43481">
    <property type="entry name" value="FRUCTOSE-1-PHOSPHATE PHOSPHATASE"/>
    <property type="match status" value="1"/>
</dbReference>
<keyword evidence="3" id="KW-1185">Reference proteome</keyword>
<keyword evidence="2" id="KW-0378">Hydrolase</keyword>
<dbReference type="AlphaFoldDB" id="A0ABD5RE92"/>
<comment type="caution">
    <text evidence="2">The sequence shown here is derived from an EMBL/GenBank/DDBJ whole genome shotgun (WGS) entry which is preliminary data.</text>
</comment>
<proteinExistence type="inferred from homology"/>
<dbReference type="EMBL" id="JBHSKX010000002">
    <property type="protein sequence ID" value="MFC5368148.1"/>
    <property type="molecule type" value="Genomic_DNA"/>
</dbReference>
<organism evidence="2 3">
    <name type="scientific">Salinirubrum litoreum</name>
    <dbReference type="NCBI Taxonomy" id="1126234"/>
    <lineage>
        <taxon>Archaea</taxon>
        <taxon>Methanobacteriati</taxon>
        <taxon>Methanobacteriota</taxon>
        <taxon>Stenosarchaea group</taxon>
        <taxon>Halobacteria</taxon>
        <taxon>Halobacteriales</taxon>
        <taxon>Haloferacaceae</taxon>
        <taxon>Salinirubrum</taxon>
    </lineage>
</organism>
<dbReference type="GO" id="GO:0016791">
    <property type="term" value="F:phosphatase activity"/>
    <property type="evidence" value="ECO:0007669"/>
    <property type="project" value="UniProtKB-ARBA"/>
</dbReference>
<dbReference type="InterPro" id="IPR006439">
    <property type="entry name" value="HAD-SF_hydro_IA"/>
</dbReference>
<dbReference type="SFLD" id="SFLDG01129">
    <property type="entry name" value="C1.5:_HAD__Beta-PGM__Phosphata"/>
    <property type="match status" value="1"/>
</dbReference>
<accession>A0ABD5RE92</accession>
<dbReference type="SUPFAM" id="SSF56784">
    <property type="entry name" value="HAD-like"/>
    <property type="match status" value="1"/>
</dbReference>
<gene>
    <name evidence="2" type="ORF">ACFPJ5_14525</name>
</gene>
<comment type="similarity">
    <text evidence="1">Belongs to the HAD-like hydrolase superfamily.</text>
</comment>
<dbReference type="InterPro" id="IPR051806">
    <property type="entry name" value="HAD-like_SPP"/>
</dbReference>
<protein>
    <submittedName>
        <fullName evidence="2">HAD family hydrolase</fullName>
    </submittedName>
</protein>
<reference evidence="2 3" key="1">
    <citation type="journal article" date="2019" name="Int. J. Syst. Evol. Microbiol.">
        <title>The Global Catalogue of Microorganisms (GCM) 10K type strain sequencing project: providing services to taxonomists for standard genome sequencing and annotation.</title>
        <authorList>
            <consortium name="The Broad Institute Genomics Platform"/>
            <consortium name="The Broad Institute Genome Sequencing Center for Infectious Disease"/>
            <person name="Wu L."/>
            <person name="Ma J."/>
        </authorList>
    </citation>
    <scope>NUCLEOTIDE SEQUENCE [LARGE SCALE GENOMIC DNA]</scope>
    <source>
        <strain evidence="2 3">CGMCC 1.12237</strain>
    </source>
</reference>
<dbReference type="InterPro" id="IPR041492">
    <property type="entry name" value="HAD_2"/>
</dbReference>
<name>A0ABD5RE92_9EURY</name>